<dbReference type="InterPro" id="IPR036770">
    <property type="entry name" value="Ankyrin_rpt-contain_sf"/>
</dbReference>
<evidence type="ECO:0000256" key="3">
    <source>
        <dbReference type="PROSITE-ProRule" id="PRU00023"/>
    </source>
</evidence>
<dbReference type="PROSITE" id="PS50297">
    <property type="entry name" value="ANK_REP_REGION"/>
    <property type="match status" value="2"/>
</dbReference>
<feature type="compositionally biased region" description="Basic and acidic residues" evidence="4">
    <location>
        <begin position="574"/>
        <end position="584"/>
    </location>
</feature>
<evidence type="ECO:0000313" key="6">
    <source>
        <dbReference type="Proteomes" id="UP000532311"/>
    </source>
</evidence>
<dbReference type="Pfam" id="PF12796">
    <property type="entry name" value="Ank_2"/>
    <property type="match status" value="2"/>
</dbReference>
<comment type="caution">
    <text evidence="5">The sequence shown here is derived from an EMBL/GenBank/DDBJ whole genome shotgun (WGS) entry which is preliminary data.</text>
</comment>
<dbReference type="PANTHER" id="PTHR24178">
    <property type="entry name" value="MOLTING PROTEIN MLT-4"/>
    <property type="match status" value="1"/>
</dbReference>
<keyword evidence="6" id="KW-1185">Reference proteome</keyword>
<protein>
    <submittedName>
        <fullName evidence="5">Ankyrin protein</fullName>
    </submittedName>
</protein>
<dbReference type="PROSITE" id="PS50088">
    <property type="entry name" value="ANK_REPEAT"/>
    <property type="match status" value="2"/>
</dbReference>
<organism evidence="5 6">
    <name type="scientific">Fusarium globosum</name>
    <dbReference type="NCBI Taxonomy" id="78864"/>
    <lineage>
        <taxon>Eukaryota</taxon>
        <taxon>Fungi</taxon>
        <taxon>Dikarya</taxon>
        <taxon>Ascomycota</taxon>
        <taxon>Pezizomycotina</taxon>
        <taxon>Sordariomycetes</taxon>
        <taxon>Hypocreomycetidae</taxon>
        <taxon>Hypocreales</taxon>
        <taxon>Nectriaceae</taxon>
        <taxon>Fusarium</taxon>
        <taxon>Fusarium fujikuroi species complex</taxon>
    </lineage>
</organism>
<sequence>MASSADTKDESPYCRFTKNPNAECESQGLEADCPVPMMMLHTDGSILYENVHFDLLYTIIVENDTNTLQKYLMIAPWAVSMEAVFTNDLWAVPDRYLFTDYASDVVLDMDPCMWATCKGSLGVLKILLNHCTKGKDSDMEIRGFDSGGLLLLNEAARHGHVDIVRFLLNNQPRYSRIDERDANDCTALLSAAAARYIDRSTSLREELEAIISLLLDQGASASDVSYWDEELRNTVLTSAAEWAGSQLIKRLIDDGADIYTKVVRGRWEDKLWNLPEGSFEVNALYVACTHANFEAVKSLIDCRGAEVEMLDVIWQRDTLGSLPLHWVTQTCLPKESFGYSKEAVYDKARSITDIIELLLDLDPTIINVSDKDGNTPLHYATRSPSRYDKMYTPIIQLLCARGADASIQNTESQTPLHTLFRLEDGDEYRDYICKKSSVDPVTVLTLLAHGASPADIDMAGDTPLHIAAANLEWADVVSLLLVHGADPALPNLKGQTALHRAAGGTYLGLNQDYQAPERIRAQEDVFSRLVKAGGVELMDLTDAEGMKPGEISDRTRKGWKELDGPPKQTGNGSGRERGPRMHKI</sequence>
<dbReference type="AlphaFoldDB" id="A0A8H6DBG3"/>
<reference evidence="5 6" key="1">
    <citation type="submission" date="2020-05" db="EMBL/GenBank/DDBJ databases">
        <title>Identification and distribution of gene clusters putatively required for synthesis of sphingolipid metabolism inhibitors in phylogenetically diverse species of the filamentous fungus Fusarium.</title>
        <authorList>
            <person name="Kim H.-S."/>
            <person name="Busman M."/>
            <person name="Brown D.W."/>
            <person name="Divon H."/>
            <person name="Uhlig S."/>
            <person name="Proctor R.H."/>
        </authorList>
    </citation>
    <scope>NUCLEOTIDE SEQUENCE [LARGE SCALE GENOMIC DNA]</scope>
    <source>
        <strain evidence="5 6">NRRL 26131</strain>
    </source>
</reference>
<dbReference type="Proteomes" id="UP000532311">
    <property type="component" value="Unassembled WGS sequence"/>
</dbReference>
<evidence type="ECO:0000256" key="1">
    <source>
        <dbReference type="ARBA" id="ARBA00022737"/>
    </source>
</evidence>
<gene>
    <name evidence="5" type="ORF">FGLOB1_5499</name>
</gene>
<evidence type="ECO:0000256" key="2">
    <source>
        <dbReference type="ARBA" id="ARBA00023043"/>
    </source>
</evidence>
<feature type="repeat" description="ANK" evidence="3">
    <location>
        <begin position="459"/>
        <end position="492"/>
    </location>
</feature>
<name>A0A8H6DBG3_9HYPO</name>
<feature type="repeat" description="ANK" evidence="3">
    <location>
        <begin position="372"/>
        <end position="410"/>
    </location>
</feature>
<dbReference type="SUPFAM" id="SSF48403">
    <property type="entry name" value="Ankyrin repeat"/>
    <property type="match status" value="1"/>
</dbReference>
<accession>A0A8H6DBG3</accession>
<dbReference type="Pfam" id="PF00023">
    <property type="entry name" value="Ank"/>
    <property type="match status" value="1"/>
</dbReference>
<feature type="region of interest" description="Disordered" evidence="4">
    <location>
        <begin position="545"/>
        <end position="584"/>
    </location>
</feature>
<dbReference type="PANTHER" id="PTHR24178:SF9">
    <property type="entry name" value="ANK_REP_REGION DOMAIN-CONTAINING PROTEIN"/>
    <property type="match status" value="1"/>
</dbReference>
<proteinExistence type="predicted"/>
<keyword evidence="1" id="KW-0677">Repeat</keyword>
<dbReference type="EMBL" id="JAAQPF010000220">
    <property type="protein sequence ID" value="KAF5710385.1"/>
    <property type="molecule type" value="Genomic_DNA"/>
</dbReference>
<keyword evidence="2 3" id="KW-0040">ANK repeat</keyword>
<evidence type="ECO:0000313" key="5">
    <source>
        <dbReference type="EMBL" id="KAF5710385.1"/>
    </source>
</evidence>
<dbReference type="Gene3D" id="1.25.40.20">
    <property type="entry name" value="Ankyrin repeat-containing domain"/>
    <property type="match status" value="1"/>
</dbReference>
<dbReference type="InterPro" id="IPR002110">
    <property type="entry name" value="Ankyrin_rpt"/>
</dbReference>
<feature type="compositionally biased region" description="Basic and acidic residues" evidence="4">
    <location>
        <begin position="545"/>
        <end position="564"/>
    </location>
</feature>
<dbReference type="SMART" id="SM00248">
    <property type="entry name" value="ANK"/>
    <property type="match status" value="9"/>
</dbReference>
<evidence type="ECO:0000256" key="4">
    <source>
        <dbReference type="SAM" id="MobiDB-lite"/>
    </source>
</evidence>